<evidence type="ECO:0000256" key="1">
    <source>
        <dbReference type="SAM" id="MobiDB-lite"/>
    </source>
</evidence>
<dbReference type="AlphaFoldDB" id="A0A7U3UX74"/>
<accession>A0A7U3UX74</accession>
<name>A0A7U3UX74_9ACTN</name>
<proteinExistence type="predicted"/>
<sequence length="90" mass="9437">MSTQTKSAAKNTGPATPSDKGGKSKKGTYLSIGTSLFSAFSAVKKVRAARSEDDKLQLVDAVLRAAAVTTGIVLLVRELRRLGDDDVLAD</sequence>
<reference evidence="2 3" key="3">
    <citation type="journal article" date="2011" name="Nat. Chem. Biol.">
        <title>Reveromycin A biosynthesis uses RevG and RevJ for stereospecific spiroacetal formation.</title>
        <authorList>
            <person name="Takahashi S."/>
            <person name="Toyoda A."/>
            <person name="Sekiyama Y."/>
            <person name="Takagi H."/>
            <person name="Nogawa T."/>
            <person name="Uramoto M."/>
            <person name="Suzuki R."/>
            <person name="Koshino H."/>
            <person name="Kumano T."/>
            <person name="Panthee S."/>
            <person name="Dairi T."/>
            <person name="Ishikawa J."/>
            <person name="Ikeda H."/>
            <person name="Sakaki Y."/>
            <person name="Osada H."/>
        </authorList>
    </citation>
    <scope>NUCLEOTIDE SEQUENCE [LARGE SCALE GENOMIC DNA]</scope>
    <source>
        <strain evidence="2 3">SN-593</strain>
    </source>
</reference>
<dbReference type="KEGG" id="arev:RVR_7415"/>
<reference evidence="2 3" key="2">
    <citation type="journal article" date="2011" name="J. Antibiot.">
        <title>Furaquinocins I and J: novel polyketide isoprenoid hybrid compounds from Streptomyces reveromyceticus SN-593.</title>
        <authorList>
            <person name="Panthee S."/>
            <person name="Takahashi S."/>
            <person name="Takagi H."/>
            <person name="Nogawa T."/>
            <person name="Oowada E."/>
            <person name="Uramoto M."/>
            <person name="Osada H."/>
        </authorList>
    </citation>
    <scope>NUCLEOTIDE SEQUENCE [LARGE SCALE GENOMIC DNA]</scope>
    <source>
        <strain evidence="2 3">SN-593</strain>
    </source>
</reference>
<protein>
    <submittedName>
        <fullName evidence="2">Uncharacterized protein</fullName>
    </submittedName>
</protein>
<feature type="region of interest" description="Disordered" evidence="1">
    <location>
        <begin position="1"/>
        <end position="26"/>
    </location>
</feature>
<dbReference type="Proteomes" id="UP000595703">
    <property type="component" value="Chromosome"/>
</dbReference>
<reference evidence="2 3" key="4">
    <citation type="journal article" date="2020" name="Sci. Rep.">
        <title>beta-carboline chemical signals induce reveromycin production through a LuxR family regulator in Streptomyces sp. SN-593.</title>
        <authorList>
            <person name="Panthee S."/>
            <person name="Kito N."/>
            <person name="Hayashi T."/>
            <person name="Shimizu T."/>
            <person name="Ishikawa J."/>
            <person name="Hamamoto H."/>
            <person name="Osada H."/>
            <person name="Takahashi S."/>
        </authorList>
    </citation>
    <scope>NUCLEOTIDE SEQUENCE [LARGE SCALE GENOMIC DNA]</scope>
    <source>
        <strain evidence="2 3">SN-593</strain>
    </source>
</reference>
<reference evidence="2 3" key="1">
    <citation type="journal article" date="2010" name="J. Bacteriol.">
        <title>Biochemical characterization of a novel indole prenyltransferase from Streptomyces sp. SN-593.</title>
        <authorList>
            <person name="Takahashi S."/>
            <person name="Takagi H."/>
            <person name="Toyoda A."/>
            <person name="Uramoto M."/>
            <person name="Nogawa T."/>
            <person name="Ueki M."/>
            <person name="Sakaki Y."/>
            <person name="Osada H."/>
        </authorList>
    </citation>
    <scope>NUCLEOTIDE SEQUENCE [LARGE SCALE GENOMIC DNA]</scope>
    <source>
        <strain evidence="2 3">SN-593</strain>
    </source>
</reference>
<evidence type="ECO:0000313" key="2">
    <source>
        <dbReference type="EMBL" id="BBB00380.1"/>
    </source>
</evidence>
<gene>
    <name evidence="2" type="ORF">RVR_7415</name>
</gene>
<organism evidence="2 3">
    <name type="scientific">Actinacidiphila reveromycinica</name>
    <dbReference type="NCBI Taxonomy" id="659352"/>
    <lineage>
        <taxon>Bacteria</taxon>
        <taxon>Bacillati</taxon>
        <taxon>Actinomycetota</taxon>
        <taxon>Actinomycetes</taxon>
        <taxon>Kitasatosporales</taxon>
        <taxon>Streptomycetaceae</taxon>
        <taxon>Actinacidiphila</taxon>
    </lineage>
</organism>
<dbReference type="EMBL" id="AP018365">
    <property type="protein sequence ID" value="BBB00380.1"/>
    <property type="molecule type" value="Genomic_DNA"/>
</dbReference>
<feature type="compositionally biased region" description="Polar residues" evidence="1">
    <location>
        <begin position="1"/>
        <end position="15"/>
    </location>
</feature>
<keyword evidence="3" id="KW-1185">Reference proteome</keyword>
<evidence type="ECO:0000313" key="3">
    <source>
        <dbReference type="Proteomes" id="UP000595703"/>
    </source>
</evidence>